<dbReference type="EMBL" id="JBHSKL010000029">
    <property type="protein sequence ID" value="MFC5227309.1"/>
    <property type="molecule type" value="Genomic_DNA"/>
</dbReference>
<evidence type="ECO:0000313" key="2">
    <source>
        <dbReference type="EMBL" id="MFC5227309.1"/>
    </source>
</evidence>
<evidence type="ECO:0000313" key="3">
    <source>
        <dbReference type="Proteomes" id="UP001596156"/>
    </source>
</evidence>
<comment type="caution">
    <text evidence="2">The sequence shown here is derived from an EMBL/GenBank/DDBJ whole genome shotgun (WGS) entry which is preliminary data.</text>
</comment>
<gene>
    <name evidence="2" type="ORF">ACFPN6_22405</name>
</gene>
<name>A0ABW0DDT6_STRFI</name>
<sequence length="75" mass="8640">MRDEDVWDPAWPDVEGLVVDAVDVVGDVVWIDLHGRQQTLLTWADGKADRELFPTSARADQMQGEDRTRSNRFKR</sequence>
<protein>
    <submittedName>
        <fullName evidence="2">Uncharacterized protein</fullName>
    </submittedName>
</protein>
<evidence type="ECO:0000256" key="1">
    <source>
        <dbReference type="SAM" id="MobiDB-lite"/>
    </source>
</evidence>
<feature type="region of interest" description="Disordered" evidence="1">
    <location>
        <begin position="52"/>
        <end position="75"/>
    </location>
</feature>
<proteinExistence type="predicted"/>
<dbReference type="Proteomes" id="UP001596156">
    <property type="component" value="Unassembled WGS sequence"/>
</dbReference>
<reference evidence="3" key="1">
    <citation type="journal article" date="2019" name="Int. J. Syst. Evol. Microbiol.">
        <title>The Global Catalogue of Microorganisms (GCM) 10K type strain sequencing project: providing services to taxonomists for standard genome sequencing and annotation.</title>
        <authorList>
            <consortium name="The Broad Institute Genomics Platform"/>
            <consortium name="The Broad Institute Genome Sequencing Center for Infectious Disease"/>
            <person name="Wu L."/>
            <person name="Ma J."/>
        </authorList>
    </citation>
    <scope>NUCLEOTIDE SEQUENCE [LARGE SCALE GENOMIC DNA]</scope>
    <source>
        <strain evidence="3">CCM 8479</strain>
    </source>
</reference>
<organism evidence="2 3">
    <name type="scientific">Streptomyces fimbriatus</name>
    <dbReference type="NCBI Taxonomy" id="68197"/>
    <lineage>
        <taxon>Bacteria</taxon>
        <taxon>Bacillati</taxon>
        <taxon>Actinomycetota</taxon>
        <taxon>Actinomycetes</taxon>
        <taxon>Kitasatosporales</taxon>
        <taxon>Streptomycetaceae</taxon>
        <taxon>Streptomyces</taxon>
    </lineage>
</organism>
<dbReference type="RefSeq" id="WP_344645844.1">
    <property type="nucleotide sequence ID" value="NZ_BAAASS010000021.1"/>
</dbReference>
<keyword evidence="3" id="KW-1185">Reference proteome</keyword>
<accession>A0ABW0DDT6</accession>